<proteinExistence type="predicted"/>
<name>A0A1F7WPQ7_9BACT</name>
<dbReference type="Proteomes" id="UP000178735">
    <property type="component" value="Unassembled WGS sequence"/>
</dbReference>
<protein>
    <submittedName>
        <fullName evidence="1">Uncharacterized protein</fullName>
    </submittedName>
</protein>
<accession>A0A1F7WPQ7</accession>
<dbReference type="EMBL" id="MGFH01000135">
    <property type="protein sequence ID" value="OGM04800.1"/>
    <property type="molecule type" value="Genomic_DNA"/>
</dbReference>
<dbReference type="STRING" id="1817813.A2008_00550"/>
<reference evidence="1 2" key="1">
    <citation type="journal article" date="2016" name="Nat. Commun.">
        <title>Thousands of microbial genomes shed light on interconnected biogeochemical processes in an aquifer system.</title>
        <authorList>
            <person name="Anantharaman K."/>
            <person name="Brown C.T."/>
            <person name="Hug L.A."/>
            <person name="Sharon I."/>
            <person name="Castelle C.J."/>
            <person name="Probst A.J."/>
            <person name="Thomas B.C."/>
            <person name="Singh A."/>
            <person name="Wilkins M.J."/>
            <person name="Karaoz U."/>
            <person name="Brodie E.L."/>
            <person name="Williams K.H."/>
            <person name="Hubbard S.S."/>
            <person name="Banfield J.F."/>
        </authorList>
    </citation>
    <scope>NUCLEOTIDE SEQUENCE [LARGE SCALE GENOMIC DNA]</scope>
</reference>
<sequence>MPSSNEVCFLEEIAISNMYGTELEKKHVANLISYLINDPNNIEKIVELAVVIEEIKRREITHMDWNCCFCDKCERFHSCRIKWYRGERQMTQYCCSYCQNFDRCLAKFQKLEKSRRIVSEIFMININGNDDEVELARNITNNITDLDCLIKLGVLAEEIRTREITRMKWNCCPQCSKYNNCRIKWHRGEKEMDDYCCSYCQNYKECLEKYRKQAAKEVRLIEDIFVINLFGGDDEVKSLGSLIDNMGSPQTIIKMAAMAENIKTREITGFHSHCCFKCNDLPNCDINVERKASGEAETCCSYCGHYRGCLDKTHKTGRSMEPEK</sequence>
<organism evidence="1 2">
    <name type="scientific">Candidatus Wallbacteria bacterium GWC2_49_35</name>
    <dbReference type="NCBI Taxonomy" id="1817813"/>
    <lineage>
        <taxon>Bacteria</taxon>
        <taxon>Candidatus Walliibacteriota</taxon>
    </lineage>
</organism>
<dbReference type="AlphaFoldDB" id="A0A1F7WPQ7"/>
<evidence type="ECO:0000313" key="1">
    <source>
        <dbReference type="EMBL" id="OGM04800.1"/>
    </source>
</evidence>
<gene>
    <name evidence="1" type="ORF">A2008_00550</name>
</gene>
<comment type="caution">
    <text evidence="1">The sequence shown here is derived from an EMBL/GenBank/DDBJ whole genome shotgun (WGS) entry which is preliminary data.</text>
</comment>
<evidence type="ECO:0000313" key="2">
    <source>
        <dbReference type="Proteomes" id="UP000178735"/>
    </source>
</evidence>